<dbReference type="RefSeq" id="XP_062649495.1">
    <property type="nucleotide sequence ID" value="XM_062786577.1"/>
</dbReference>
<accession>A0AAN6Z684</accession>
<evidence type="ECO:0000313" key="2">
    <source>
        <dbReference type="EMBL" id="KAK4125724.1"/>
    </source>
</evidence>
<feature type="compositionally biased region" description="Basic and acidic residues" evidence="1">
    <location>
        <begin position="65"/>
        <end position="77"/>
    </location>
</feature>
<feature type="region of interest" description="Disordered" evidence="1">
    <location>
        <begin position="50"/>
        <end position="84"/>
    </location>
</feature>
<sequence length="235" mass="24622">MTIKMPRPQHINRFRLRIHLPLLHKTPSPVPRLFGRLAWEPRILNRPREGIRQADALPPTRQHGLHHEREHDEHPVARGEGCVDPLPHMVQPQPVVHAALGQVALVLGELGRGFGQAAGGVRRGGEAVYDGAGGRVGVGCVEPAPVGRAVPWSEAGPEGAAGLEVGEGAGDFVGDAGVGGVDGVEGCVWEETGTALLRVEAAVDIFAGKEARGVEGGEAIASDLGAVKGLEEDRG</sequence>
<reference evidence="2" key="1">
    <citation type="journal article" date="2023" name="Mol. Phylogenet. Evol.">
        <title>Genome-scale phylogeny and comparative genomics of the fungal order Sordariales.</title>
        <authorList>
            <person name="Hensen N."/>
            <person name="Bonometti L."/>
            <person name="Westerberg I."/>
            <person name="Brannstrom I.O."/>
            <person name="Guillou S."/>
            <person name="Cros-Aarteil S."/>
            <person name="Calhoun S."/>
            <person name="Haridas S."/>
            <person name="Kuo A."/>
            <person name="Mondo S."/>
            <person name="Pangilinan J."/>
            <person name="Riley R."/>
            <person name="LaButti K."/>
            <person name="Andreopoulos B."/>
            <person name="Lipzen A."/>
            <person name="Chen C."/>
            <person name="Yan M."/>
            <person name="Daum C."/>
            <person name="Ng V."/>
            <person name="Clum A."/>
            <person name="Steindorff A."/>
            <person name="Ohm R.A."/>
            <person name="Martin F."/>
            <person name="Silar P."/>
            <person name="Natvig D.O."/>
            <person name="Lalanne C."/>
            <person name="Gautier V."/>
            <person name="Ament-Velasquez S.L."/>
            <person name="Kruys A."/>
            <person name="Hutchinson M.I."/>
            <person name="Powell A.J."/>
            <person name="Barry K."/>
            <person name="Miller A.N."/>
            <person name="Grigoriev I.V."/>
            <person name="Debuchy R."/>
            <person name="Gladieux P."/>
            <person name="Hiltunen Thoren M."/>
            <person name="Johannesson H."/>
        </authorList>
    </citation>
    <scope>NUCLEOTIDE SEQUENCE</scope>
    <source>
        <strain evidence="2">CBS 731.68</strain>
    </source>
</reference>
<dbReference type="Proteomes" id="UP001302602">
    <property type="component" value="Unassembled WGS sequence"/>
</dbReference>
<reference evidence="2" key="2">
    <citation type="submission" date="2023-05" db="EMBL/GenBank/DDBJ databases">
        <authorList>
            <consortium name="Lawrence Berkeley National Laboratory"/>
            <person name="Steindorff A."/>
            <person name="Hensen N."/>
            <person name="Bonometti L."/>
            <person name="Westerberg I."/>
            <person name="Brannstrom I.O."/>
            <person name="Guillou S."/>
            <person name="Cros-Aarteil S."/>
            <person name="Calhoun S."/>
            <person name="Haridas S."/>
            <person name="Kuo A."/>
            <person name="Mondo S."/>
            <person name="Pangilinan J."/>
            <person name="Riley R."/>
            <person name="Labutti K."/>
            <person name="Andreopoulos B."/>
            <person name="Lipzen A."/>
            <person name="Chen C."/>
            <person name="Yanf M."/>
            <person name="Daum C."/>
            <person name="Ng V."/>
            <person name="Clum A."/>
            <person name="Ohm R."/>
            <person name="Martin F."/>
            <person name="Silar P."/>
            <person name="Natvig D."/>
            <person name="Lalanne C."/>
            <person name="Gautier V."/>
            <person name="Ament-Velasquez S.L."/>
            <person name="Kruys A."/>
            <person name="Hutchinson M.I."/>
            <person name="Powell A.J."/>
            <person name="Barry K."/>
            <person name="Miller A.N."/>
            <person name="Grigoriev I.V."/>
            <person name="Debuchy R."/>
            <person name="Gladieux P."/>
            <person name="Thoren M.H."/>
            <person name="Johannesson H."/>
        </authorList>
    </citation>
    <scope>NUCLEOTIDE SEQUENCE</scope>
    <source>
        <strain evidence="2">CBS 731.68</strain>
    </source>
</reference>
<gene>
    <name evidence="2" type="ORF">N657DRAFT_275458</name>
</gene>
<dbReference type="AlphaFoldDB" id="A0AAN6Z684"/>
<proteinExistence type="predicted"/>
<dbReference type="GeneID" id="87823345"/>
<protein>
    <submittedName>
        <fullName evidence="2">Uncharacterized protein</fullName>
    </submittedName>
</protein>
<dbReference type="EMBL" id="MU853225">
    <property type="protein sequence ID" value="KAK4125724.1"/>
    <property type="molecule type" value="Genomic_DNA"/>
</dbReference>
<organism evidence="2 3">
    <name type="scientific">Parathielavia appendiculata</name>
    <dbReference type="NCBI Taxonomy" id="2587402"/>
    <lineage>
        <taxon>Eukaryota</taxon>
        <taxon>Fungi</taxon>
        <taxon>Dikarya</taxon>
        <taxon>Ascomycota</taxon>
        <taxon>Pezizomycotina</taxon>
        <taxon>Sordariomycetes</taxon>
        <taxon>Sordariomycetidae</taxon>
        <taxon>Sordariales</taxon>
        <taxon>Chaetomiaceae</taxon>
        <taxon>Parathielavia</taxon>
    </lineage>
</organism>
<name>A0AAN6Z684_9PEZI</name>
<evidence type="ECO:0000313" key="3">
    <source>
        <dbReference type="Proteomes" id="UP001302602"/>
    </source>
</evidence>
<comment type="caution">
    <text evidence="2">The sequence shown here is derived from an EMBL/GenBank/DDBJ whole genome shotgun (WGS) entry which is preliminary data.</text>
</comment>
<keyword evidence="3" id="KW-1185">Reference proteome</keyword>
<evidence type="ECO:0000256" key="1">
    <source>
        <dbReference type="SAM" id="MobiDB-lite"/>
    </source>
</evidence>